<evidence type="ECO:0000256" key="4">
    <source>
        <dbReference type="SAM" id="Coils"/>
    </source>
</evidence>
<keyword evidence="3" id="KW-0539">Nucleus</keyword>
<keyword evidence="7" id="KW-1185">Reference proteome</keyword>
<evidence type="ECO:0000256" key="3">
    <source>
        <dbReference type="ARBA" id="ARBA00023242"/>
    </source>
</evidence>
<dbReference type="GO" id="GO:0003677">
    <property type="term" value="F:DNA binding"/>
    <property type="evidence" value="ECO:0007669"/>
    <property type="project" value="InterPro"/>
</dbReference>
<dbReference type="GO" id="GO:0005634">
    <property type="term" value="C:nucleus"/>
    <property type="evidence" value="ECO:0007669"/>
    <property type="project" value="UniProtKB-SubCell"/>
</dbReference>
<dbReference type="InterPro" id="IPR050613">
    <property type="entry name" value="Sec_Metabolite_Reg"/>
</dbReference>
<dbReference type="STRING" id="933852.A0A0C2WYA1"/>
<name>A0A0C2WYA1_SERVB</name>
<keyword evidence="4" id="KW-0175">Coiled coil</keyword>
<reference evidence="7" key="2">
    <citation type="submission" date="2015-01" db="EMBL/GenBank/DDBJ databases">
        <title>Evolutionary Origins and Diversification of the Mycorrhizal Mutualists.</title>
        <authorList>
            <consortium name="DOE Joint Genome Institute"/>
            <consortium name="Mycorrhizal Genomics Consortium"/>
            <person name="Kohler A."/>
            <person name="Kuo A."/>
            <person name="Nagy L.G."/>
            <person name="Floudas D."/>
            <person name="Copeland A."/>
            <person name="Barry K.W."/>
            <person name="Cichocki N."/>
            <person name="Veneault-Fourrey C."/>
            <person name="LaButti K."/>
            <person name="Lindquist E.A."/>
            <person name="Lipzen A."/>
            <person name="Lundell T."/>
            <person name="Morin E."/>
            <person name="Murat C."/>
            <person name="Riley R."/>
            <person name="Ohm R."/>
            <person name="Sun H."/>
            <person name="Tunlid A."/>
            <person name="Henrissat B."/>
            <person name="Grigoriev I.V."/>
            <person name="Hibbett D.S."/>
            <person name="Martin F."/>
        </authorList>
    </citation>
    <scope>NUCLEOTIDE SEQUENCE [LARGE SCALE GENOMIC DNA]</scope>
    <source>
        <strain evidence="7">MAFF 305830</strain>
    </source>
</reference>
<dbReference type="PROSITE" id="PS50048">
    <property type="entry name" value="ZN2_CY6_FUNGAL_2"/>
    <property type="match status" value="1"/>
</dbReference>
<keyword evidence="2" id="KW-0479">Metal-binding</keyword>
<proteinExistence type="predicted"/>
<dbReference type="InterPro" id="IPR007219">
    <property type="entry name" value="XnlR_reg_dom"/>
</dbReference>
<dbReference type="PANTHER" id="PTHR31001:SF56">
    <property type="entry name" value="ZN(2)-C6 FUNGAL-TYPE DOMAIN-CONTAINING PROTEIN"/>
    <property type="match status" value="1"/>
</dbReference>
<feature type="coiled-coil region" evidence="4">
    <location>
        <begin position="58"/>
        <end position="85"/>
    </location>
</feature>
<sequence>MPVSQSILPHACLECKRLKLKCDKQQPCGACVRRGCPDICPDGQLVAGKGTRFILSNTKNLHDEIAKLRGRVRELEEALSTLQWKITPQPHPLLKESLRLVSEKLEPLEKDFKSELVEEDESLIDTFGSLTIDHKGQTTWHGPHVGSEFLIPRANVPAPSVVEASQLPGELLLLSKQFPFKVLHDAEYAVRQQVRSRLPDKQAAHDASLVYFLRLSWTADNHAWDDFVEDVLDPIYGGNSVITDEQVAILYIVLAINKLLDPLLPPSNNEAIQYYHLSRASIALGEDLFQSKSLLTIIYLQMLGFYNMAVYDPDKAWVAISMAIRLAQMAGLHRDNKQWDAYPKQAEKRRRLWWDLVCFEVGNAFVVARPRSITSKHFDTKLPRDDEDEGKPPSFNRARYKWMANGIGSILDDAFGVQAPSYGVILELDKTIRNWPLDSVPAMDDLYQKGPLDLIDRFMIVLMRSWSTTGVREIALLCLHRRYFVEALSRRPKEPLRSKYALSVLAVHRSAVLLLQGIQRLDGIIGKVLPRMFFMWVHGLSAYVCLCALVIKSPGCSLAPSCLVEIDNMKDIFIRVTTYRLSHAKPVIIKLYEQAHLAMAMSREGKWPVKGTTEQQPASEPDIDVMRFAGRPEFMPTLEAKDASTPETPVGDSPPNQAHPLLSEYMKQFQPGSVYASEGAVIPPEQSLLPPIMPGSNEFGDLNGLYPPDMYPSIGINNSPAFDPSVSQAPTVDWMAQLSSQGMQTNSFLGGGVIQDMGFASMSAKDDFPNIHGLPEAGATSDPFWDQFISGLIPRDA</sequence>
<dbReference type="Pfam" id="PF00172">
    <property type="entry name" value="Zn_clus"/>
    <property type="match status" value="1"/>
</dbReference>
<dbReference type="SMART" id="SM00906">
    <property type="entry name" value="Fungal_trans"/>
    <property type="match status" value="1"/>
</dbReference>
<protein>
    <recommendedName>
        <fullName evidence="5">Zn(2)-C6 fungal-type domain-containing protein</fullName>
    </recommendedName>
</protein>
<dbReference type="CDD" id="cd00067">
    <property type="entry name" value="GAL4"/>
    <property type="match status" value="1"/>
</dbReference>
<dbReference type="InterPro" id="IPR001138">
    <property type="entry name" value="Zn2Cys6_DnaBD"/>
</dbReference>
<comment type="subcellular location">
    <subcellularLocation>
        <location evidence="1">Nucleus</location>
    </subcellularLocation>
</comment>
<evidence type="ECO:0000256" key="1">
    <source>
        <dbReference type="ARBA" id="ARBA00004123"/>
    </source>
</evidence>
<dbReference type="Gene3D" id="4.10.240.10">
    <property type="entry name" value="Zn(2)-C6 fungal-type DNA-binding domain"/>
    <property type="match status" value="1"/>
</dbReference>
<organism evidence="6 7">
    <name type="scientific">Serendipita vermifera MAFF 305830</name>
    <dbReference type="NCBI Taxonomy" id="933852"/>
    <lineage>
        <taxon>Eukaryota</taxon>
        <taxon>Fungi</taxon>
        <taxon>Dikarya</taxon>
        <taxon>Basidiomycota</taxon>
        <taxon>Agaricomycotina</taxon>
        <taxon>Agaricomycetes</taxon>
        <taxon>Sebacinales</taxon>
        <taxon>Serendipitaceae</taxon>
        <taxon>Serendipita</taxon>
    </lineage>
</organism>
<dbReference type="Pfam" id="PF04082">
    <property type="entry name" value="Fungal_trans"/>
    <property type="match status" value="1"/>
</dbReference>
<dbReference type="GO" id="GO:0008270">
    <property type="term" value="F:zinc ion binding"/>
    <property type="evidence" value="ECO:0007669"/>
    <property type="project" value="InterPro"/>
</dbReference>
<dbReference type="Proteomes" id="UP000054097">
    <property type="component" value="Unassembled WGS sequence"/>
</dbReference>
<dbReference type="HOGENOM" id="CLU_007340_4_1_1"/>
<dbReference type="SUPFAM" id="SSF57701">
    <property type="entry name" value="Zn2/Cys6 DNA-binding domain"/>
    <property type="match status" value="1"/>
</dbReference>
<dbReference type="GO" id="GO:0000981">
    <property type="term" value="F:DNA-binding transcription factor activity, RNA polymerase II-specific"/>
    <property type="evidence" value="ECO:0007669"/>
    <property type="project" value="InterPro"/>
</dbReference>
<reference evidence="6 7" key="1">
    <citation type="submission" date="2014-04" db="EMBL/GenBank/DDBJ databases">
        <authorList>
            <consortium name="DOE Joint Genome Institute"/>
            <person name="Kuo A."/>
            <person name="Zuccaro A."/>
            <person name="Kohler A."/>
            <person name="Nagy L.G."/>
            <person name="Floudas D."/>
            <person name="Copeland A."/>
            <person name="Barry K.W."/>
            <person name="Cichocki N."/>
            <person name="Veneault-Fourrey C."/>
            <person name="LaButti K."/>
            <person name="Lindquist E.A."/>
            <person name="Lipzen A."/>
            <person name="Lundell T."/>
            <person name="Morin E."/>
            <person name="Murat C."/>
            <person name="Sun H."/>
            <person name="Tunlid A."/>
            <person name="Henrissat B."/>
            <person name="Grigoriev I.V."/>
            <person name="Hibbett D.S."/>
            <person name="Martin F."/>
            <person name="Nordberg H.P."/>
            <person name="Cantor M.N."/>
            <person name="Hua S.X."/>
        </authorList>
    </citation>
    <scope>NUCLEOTIDE SEQUENCE [LARGE SCALE GENOMIC DNA]</scope>
    <source>
        <strain evidence="6 7">MAFF 305830</strain>
    </source>
</reference>
<accession>A0A0C2WYA1</accession>
<gene>
    <name evidence="6" type="ORF">M408DRAFT_275255</name>
</gene>
<dbReference type="AlphaFoldDB" id="A0A0C2WYA1"/>
<dbReference type="OrthoDB" id="424974at2759"/>
<dbReference type="GO" id="GO:0006351">
    <property type="term" value="P:DNA-templated transcription"/>
    <property type="evidence" value="ECO:0007669"/>
    <property type="project" value="InterPro"/>
</dbReference>
<dbReference type="SMART" id="SM00066">
    <property type="entry name" value="GAL4"/>
    <property type="match status" value="1"/>
</dbReference>
<dbReference type="InterPro" id="IPR036864">
    <property type="entry name" value="Zn2-C6_fun-type_DNA-bd_sf"/>
</dbReference>
<dbReference type="PANTHER" id="PTHR31001">
    <property type="entry name" value="UNCHARACTERIZED TRANSCRIPTIONAL REGULATORY PROTEIN"/>
    <property type="match status" value="1"/>
</dbReference>
<dbReference type="EMBL" id="KN824283">
    <property type="protein sequence ID" value="KIM31058.1"/>
    <property type="molecule type" value="Genomic_DNA"/>
</dbReference>
<evidence type="ECO:0000313" key="7">
    <source>
        <dbReference type="Proteomes" id="UP000054097"/>
    </source>
</evidence>
<dbReference type="CDD" id="cd12148">
    <property type="entry name" value="fungal_TF_MHR"/>
    <property type="match status" value="1"/>
</dbReference>
<evidence type="ECO:0000313" key="6">
    <source>
        <dbReference type="EMBL" id="KIM31058.1"/>
    </source>
</evidence>
<feature type="domain" description="Zn(2)-C6 fungal-type" evidence="5">
    <location>
        <begin position="11"/>
        <end position="40"/>
    </location>
</feature>
<evidence type="ECO:0000256" key="2">
    <source>
        <dbReference type="ARBA" id="ARBA00022723"/>
    </source>
</evidence>
<dbReference type="PROSITE" id="PS00463">
    <property type="entry name" value="ZN2_CY6_FUNGAL_1"/>
    <property type="match status" value="1"/>
</dbReference>
<evidence type="ECO:0000259" key="5">
    <source>
        <dbReference type="PROSITE" id="PS50048"/>
    </source>
</evidence>